<dbReference type="Gene3D" id="3.30.565.10">
    <property type="entry name" value="Histidine kinase-like ATPase, C-terminal domain"/>
    <property type="match status" value="1"/>
</dbReference>
<dbReference type="InterPro" id="IPR013656">
    <property type="entry name" value="PAS_4"/>
</dbReference>
<dbReference type="PROSITE" id="PS50109">
    <property type="entry name" value="HIS_KIN"/>
    <property type="match status" value="1"/>
</dbReference>
<keyword evidence="2" id="KW-0418">Kinase</keyword>
<keyword evidence="6" id="KW-1185">Reference proteome</keyword>
<name>A0ABY5PL04_9ACTN</name>
<reference evidence="6" key="1">
    <citation type="submission" date="2021-11" db="EMBL/GenBank/DDBJ databases">
        <title>Cultivation dependent microbiological survey of springs from the worlds oldest radium mine currently devoted to the extraction of radon-saturated water.</title>
        <authorList>
            <person name="Kapinusova G."/>
            <person name="Smrhova T."/>
            <person name="Strejcek M."/>
            <person name="Suman J."/>
            <person name="Jani K."/>
            <person name="Pajer P."/>
            <person name="Uhlik O."/>
        </authorList>
    </citation>
    <scope>NUCLEOTIDE SEQUENCE [LARGE SCALE GENOMIC DNA]</scope>
    <source>
        <strain evidence="6">J379</strain>
    </source>
</reference>
<dbReference type="RefSeq" id="WP_353865766.1">
    <property type="nucleotide sequence ID" value="NZ_CP088295.1"/>
</dbReference>
<protein>
    <recommendedName>
        <fullName evidence="4">Histidine kinase domain-containing protein</fullName>
    </recommendedName>
</protein>
<evidence type="ECO:0000313" key="6">
    <source>
        <dbReference type="Proteomes" id="UP001058860"/>
    </source>
</evidence>
<dbReference type="InterPro" id="IPR036890">
    <property type="entry name" value="HATPase_C_sf"/>
</dbReference>
<organism evidence="5 6">
    <name type="scientific">Svornostia abyssi</name>
    <dbReference type="NCBI Taxonomy" id="2898438"/>
    <lineage>
        <taxon>Bacteria</taxon>
        <taxon>Bacillati</taxon>
        <taxon>Actinomycetota</taxon>
        <taxon>Thermoleophilia</taxon>
        <taxon>Solirubrobacterales</taxon>
        <taxon>Baekduiaceae</taxon>
        <taxon>Svornostia</taxon>
    </lineage>
</organism>
<evidence type="ECO:0000256" key="3">
    <source>
        <dbReference type="ARBA" id="ARBA00023012"/>
    </source>
</evidence>
<dbReference type="InterPro" id="IPR050482">
    <property type="entry name" value="Sensor_HK_TwoCompSys"/>
</dbReference>
<accession>A0ABY5PL04</accession>
<dbReference type="InterPro" id="IPR005467">
    <property type="entry name" value="His_kinase_dom"/>
</dbReference>
<gene>
    <name evidence="5" type="ORF">LRS13_07235</name>
</gene>
<dbReference type="PANTHER" id="PTHR24421">
    <property type="entry name" value="NITRATE/NITRITE SENSOR PROTEIN NARX-RELATED"/>
    <property type="match status" value="1"/>
</dbReference>
<evidence type="ECO:0000313" key="5">
    <source>
        <dbReference type="EMBL" id="UUY05306.1"/>
    </source>
</evidence>
<dbReference type="SUPFAM" id="SSF55874">
    <property type="entry name" value="ATPase domain of HSP90 chaperone/DNA topoisomerase II/histidine kinase"/>
    <property type="match status" value="1"/>
</dbReference>
<keyword evidence="1" id="KW-0808">Transferase</keyword>
<dbReference type="Proteomes" id="UP001058860">
    <property type="component" value="Chromosome"/>
</dbReference>
<evidence type="ECO:0000256" key="2">
    <source>
        <dbReference type="ARBA" id="ARBA00022777"/>
    </source>
</evidence>
<dbReference type="Pfam" id="PF02518">
    <property type="entry name" value="HATPase_c"/>
    <property type="match status" value="1"/>
</dbReference>
<dbReference type="Pfam" id="PF08448">
    <property type="entry name" value="PAS_4"/>
    <property type="match status" value="1"/>
</dbReference>
<evidence type="ECO:0000259" key="4">
    <source>
        <dbReference type="PROSITE" id="PS50109"/>
    </source>
</evidence>
<dbReference type="SMART" id="SM00387">
    <property type="entry name" value="HATPase_c"/>
    <property type="match status" value="1"/>
</dbReference>
<feature type="domain" description="Histidine kinase" evidence="4">
    <location>
        <begin position="224"/>
        <end position="306"/>
    </location>
</feature>
<keyword evidence="3" id="KW-0902">Two-component regulatory system</keyword>
<proteinExistence type="predicted"/>
<dbReference type="EMBL" id="CP088295">
    <property type="protein sequence ID" value="UUY05306.1"/>
    <property type="molecule type" value="Genomic_DNA"/>
</dbReference>
<sequence>METRDAALIGELLERLSRETDICVALIEDRERVIYTNDAMAAIDDVDVLISRDAVVQAAASGAPVDTQATTPDGRVWETRYVPMDHDGRRTVGVIARNITELDRLARQQRRIVKDSLEAAERERGRLADVLHDDVLQRLLFAHQEWASIPAEPAVRRAIDAIEDVTQRLRAVVGELHPITLASTTLRSAVEALAHDHAARGPFTVSVQVSDHAGGTHDLLVLAALRELLTNVARHAPGAEAGVLVTPVDGELVIEVADDGPGFDPSVVDEHVGLAALFARIEASGGRTALETSADGTRVRLTLPAT</sequence>
<dbReference type="CDD" id="cd16917">
    <property type="entry name" value="HATPase_UhpB-NarQ-NarX-like"/>
    <property type="match status" value="1"/>
</dbReference>
<dbReference type="InterPro" id="IPR003594">
    <property type="entry name" value="HATPase_dom"/>
</dbReference>
<evidence type="ECO:0000256" key="1">
    <source>
        <dbReference type="ARBA" id="ARBA00022679"/>
    </source>
</evidence>